<sequence length="43" mass="4557">MSFADGPALTERSFLPGVPAGLSEGRRSEDPVEGRSFSGNPMF</sequence>
<dbReference type="AlphaFoldDB" id="A0A066Z9R4"/>
<dbReference type="Proteomes" id="UP000027178">
    <property type="component" value="Unassembled WGS sequence"/>
</dbReference>
<protein>
    <submittedName>
        <fullName evidence="2">Uncharacterized protein</fullName>
    </submittedName>
</protein>
<dbReference type="EMBL" id="JNBY01000051">
    <property type="protein sequence ID" value="KDN86905.1"/>
    <property type="molecule type" value="Genomic_DNA"/>
</dbReference>
<accession>A0A066Z9R4</accession>
<evidence type="ECO:0000313" key="3">
    <source>
        <dbReference type="Proteomes" id="UP000027178"/>
    </source>
</evidence>
<dbReference type="HOGENOM" id="CLU_3234805_0_0_11"/>
<gene>
    <name evidence="2" type="ORF">KCH_13510</name>
</gene>
<feature type="region of interest" description="Disordered" evidence="1">
    <location>
        <begin position="1"/>
        <end position="43"/>
    </location>
</feature>
<organism evidence="2 3">
    <name type="scientific">Kitasatospora cheerisanensis KCTC 2395</name>
    <dbReference type="NCBI Taxonomy" id="1348663"/>
    <lineage>
        <taxon>Bacteria</taxon>
        <taxon>Bacillati</taxon>
        <taxon>Actinomycetota</taxon>
        <taxon>Actinomycetes</taxon>
        <taxon>Kitasatosporales</taxon>
        <taxon>Streptomycetaceae</taxon>
        <taxon>Kitasatospora</taxon>
    </lineage>
</organism>
<evidence type="ECO:0000256" key="1">
    <source>
        <dbReference type="SAM" id="MobiDB-lite"/>
    </source>
</evidence>
<keyword evidence="3" id="KW-1185">Reference proteome</keyword>
<proteinExistence type="predicted"/>
<reference evidence="2 3" key="1">
    <citation type="submission" date="2014-05" db="EMBL/GenBank/DDBJ databases">
        <title>Draft Genome Sequence of Kitasatospora cheerisanensis KCTC 2395.</title>
        <authorList>
            <person name="Nam D.H."/>
        </authorList>
    </citation>
    <scope>NUCLEOTIDE SEQUENCE [LARGE SCALE GENOMIC DNA]</scope>
    <source>
        <strain evidence="2 3">KCTC 2395</strain>
    </source>
</reference>
<evidence type="ECO:0000313" key="2">
    <source>
        <dbReference type="EMBL" id="KDN86905.1"/>
    </source>
</evidence>
<comment type="caution">
    <text evidence="2">The sequence shown here is derived from an EMBL/GenBank/DDBJ whole genome shotgun (WGS) entry which is preliminary data.</text>
</comment>
<feature type="compositionally biased region" description="Basic and acidic residues" evidence="1">
    <location>
        <begin position="24"/>
        <end position="33"/>
    </location>
</feature>
<name>A0A066Z9R4_9ACTN</name>